<dbReference type="Gene3D" id="1.10.10.10">
    <property type="entry name" value="Winged helix-like DNA-binding domain superfamily/Winged helix DNA-binding domain"/>
    <property type="match status" value="1"/>
</dbReference>
<dbReference type="RefSeq" id="WP_039646440.1">
    <property type="nucleotide sequence ID" value="NZ_JXBL01000001.1"/>
</dbReference>
<dbReference type="PROSITE" id="PS50921">
    <property type="entry name" value="ANTAR"/>
    <property type="match status" value="1"/>
</dbReference>
<dbReference type="SUPFAM" id="SSF52172">
    <property type="entry name" value="CheY-like"/>
    <property type="match status" value="1"/>
</dbReference>
<dbReference type="GO" id="GO:0000160">
    <property type="term" value="P:phosphorelay signal transduction system"/>
    <property type="evidence" value="ECO:0007669"/>
    <property type="project" value="InterPro"/>
</dbReference>
<evidence type="ECO:0000313" key="6">
    <source>
        <dbReference type="Proteomes" id="UP000031433"/>
    </source>
</evidence>
<dbReference type="InterPro" id="IPR001789">
    <property type="entry name" value="Sig_transdc_resp-reg_receiver"/>
</dbReference>
<evidence type="ECO:0000256" key="1">
    <source>
        <dbReference type="PROSITE-ProRule" id="PRU00169"/>
    </source>
</evidence>
<feature type="domain" description="Response regulatory" evidence="3">
    <location>
        <begin position="3"/>
        <end position="117"/>
    </location>
</feature>
<dbReference type="EMBL" id="JXBL01000001">
    <property type="protein sequence ID" value="KIE43193.1"/>
    <property type="molecule type" value="Genomic_DNA"/>
</dbReference>
<evidence type="ECO:0000259" key="3">
    <source>
        <dbReference type="PROSITE" id="PS50110"/>
    </source>
</evidence>
<dbReference type="PROSITE" id="PS50110">
    <property type="entry name" value="RESPONSE_REGULATORY"/>
    <property type="match status" value="1"/>
</dbReference>
<organism evidence="5 6">
    <name type="scientific">Geobacter soli</name>
    <dbReference type="NCBI Taxonomy" id="1510391"/>
    <lineage>
        <taxon>Bacteria</taxon>
        <taxon>Pseudomonadati</taxon>
        <taxon>Thermodesulfobacteriota</taxon>
        <taxon>Desulfuromonadia</taxon>
        <taxon>Geobacterales</taxon>
        <taxon>Geobacteraceae</taxon>
        <taxon>Geobacter</taxon>
    </lineage>
</organism>
<keyword evidence="2" id="KW-0175">Coiled coil</keyword>
<evidence type="ECO:0000313" key="5">
    <source>
        <dbReference type="EMBL" id="KIE43193.1"/>
    </source>
</evidence>
<dbReference type="SMART" id="SM00448">
    <property type="entry name" value="REC"/>
    <property type="match status" value="1"/>
</dbReference>
<dbReference type="Gene3D" id="3.40.50.2300">
    <property type="match status" value="1"/>
</dbReference>
<feature type="modified residue" description="4-aspartylphosphate" evidence="1">
    <location>
        <position position="53"/>
    </location>
</feature>
<dbReference type="GO" id="GO:0003723">
    <property type="term" value="F:RNA binding"/>
    <property type="evidence" value="ECO:0007669"/>
    <property type="project" value="InterPro"/>
</dbReference>
<dbReference type="SMART" id="SM01012">
    <property type="entry name" value="ANTAR"/>
    <property type="match status" value="1"/>
</dbReference>
<evidence type="ECO:0000259" key="4">
    <source>
        <dbReference type="PROSITE" id="PS50921"/>
    </source>
</evidence>
<reference evidence="5 6" key="1">
    <citation type="submission" date="2015-01" db="EMBL/GenBank/DDBJ databases">
        <title>Genome sequence of the anaerobic bacterium Geobacter soli GSS01, a dissimilatory Fe(III) reducer from soil.</title>
        <authorList>
            <person name="Yang G."/>
            <person name="Zhou S."/>
        </authorList>
    </citation>
    <scope>NUCLEOTIDE SEQUENCE [LARGE SCALE GENOMIC DNA]</scope>
    <source>
        <strain evidence="5 6">GSS01</strain>
    </source>
</reference>
<keyword evidence="1" id="KW-0597">Phosphoprotein</keyword>
<dbReference type="InterPro" id="IPR036388">
    <property type="entry name" value="WH-like_DNA-bd_sf"/>
</dbReference>
<dbReference type="PANTHER" id="PTHR43367">
    <property type="match status" value="1"/>
</dbReference>
<dbReference type="AlphaFoldDB" id="A0A0C1TUV2"/>
<proteinExistence type="predicted"/>
<dbReference type="PANTHER" id="PTHR43367:SF1">
    <property type="entry name" value="TWO-COMPONENT RESPONSE REGULATOR-LIKE APRR6-RELATED"/>
    <property type="match status" value="1"/>
</dbReference>
<accession>A0A0C1TUV2</accession>
<dbReference type="PIRSF" id="PIRSF036382">
    <property type="entry name" value="RR_antiterm"/>
    <property type="match status" value="1"/>
</dbReference>
<dbReference type="InterPro" id="IPR005561">
    <property type="entry name" value="ANTAR"/>
</dbReference>
<protein>
    <submittedName>
        <fullName evidence="5">Transcriptional regulator</fullName>
    </submittedName>
</protein>
<comment type="caution">
    <text evidence="5">The sequence shown here is derived from an EMBL/GenBank/DDBJ whole genome shotgun (WGS) entry which is preliminary data.</text>
</comment>
<dbReference type="FunFam" id="1.10.10.10:FF:000157">
    <property type="entry name" value="Response regulator receiver"/>
    <property type="match status" value="1"/>
</dbReference>
<feature type="domain" description="ANTAR" evidence="4">
    <location>
        <begin position="123"/>
        <end position="184"/>
    </location>
</feature>
<sequence length="188" mass="21001">MRSILICDDEPIIRMSLKNKLTELGFDEILECGDGEQAVRMALAKLPDVIILDVSMPKKDGIAAARQIRQSLTVPIILLTACYDADTVARARECGIGGFLAKPFREQDLWPAIELACAHAEAVELLKEQIEDLKEALENRKIVEKAKGILMQKQGLTEPEAFRKMQKLAMDKRKSMRRIAEAILLAEA</sequence>
<dbReference type="Pfam" id="PF03861">
    <property type="entry name" value="ANTAR"/>
    <property type="match status" value="1"/>
</dbReference>
<keyword evidence="6" id="KW-1185">Reference proteome</keyword>
<gene>
    <name evidence="5" type="ORF">SE37_11385</name>
</gene>
<name>A0A0C1TUV2_9BACT</name>
<dbReference type="InterPro" id="IPR008327">
    <property type="entry name" value="Sig_transdc_resp-reg_antiterm"/>
</dbReference>
<feature type="coiled-coil region" evidence="2">
    <location>
        <begin position="119"/>
        <end position="147"/>
    </location>
</feature>
<evidence type="ECO:0000256" key="2">
    <source>
        <dbReference type="SAM" id="Coils"/>
    </source>
</evidence>
<dbReference type="InterPro" id="IPR011006">
    <property type="entry name" value="CheY-like_superfamily"/>
</dbReference>
<dbReference type="Proteomes" id="UP000031433">
    <property type="component" value="Unassembled WGS sequence"/>
</dbReference>
<dbReference type="Pfam" id="PF00072">
    <property type="entry name" value="Response_reg"/>
    <property type="match status" value="1"/>
</dbReference>